<sequence length="139" mass="15516">MKDTEALILKAFLAALYQQRSPLSDNIKEQLSKIAQSLESHILDLHDLAINTPTLANPYKNARLLFTSTAAERGMGKQFLPADDTDDDDSQETPNITRDVGNDIEEMERFMAAIDDKYEQASEIISASDPVQAAQQKFK</sequence>
<dbReference type="EMBL" id="JAAHFQ010001087">
    <property type="protein sequence ID" value="NER32144.1"/>
    <property type="molecule type" value="Genomic_DNA"/>
</dbReference>
<dbReference type="AlphaFoldDB" id="A0A6B3NPJ2"/>
<protein>
    <submittedName>
        <fullName evidence="2">Uncharacterized protein</fullName>
    </submittedName>
</protein>
<feature type="region of interest" description="Disordered" evidence="1">
    <location>
        <begin position="77"/>
        <end position="102"/>
    </location>
</feature>
<reference evidence="2" key="1">
    <citation type="submission" date="2019-11" db="EMBL/GenBank/DDBJ databases">
        <title>Genomic insights into an expanded diversity of filamentous marine cyanobacteria reveals the extraordinary biosynthetic potential of Moorea and Okeania.</title>
        <authorList>
            <person name="Ferreira Leao T."/>
            <person name="Wang M."/>
            <person name="Moss N."/>
            <person name="Da Silva R."/>
            <person name="Sanders J."/>
            <person name="Nurk S."/>
            <person name="Gurevich A."/>
            <person name="Humphrey G."/>
            <person name="Reher R."/>
            <person name="Zhu Q."/>
            <person name="Belda-Ferre P."/>
            <person name="Glukhov E."/>
            <person name="Rex R."/>
            <person name="Dorrestein P.C."/>
            <person name="Knight R."/>
            <person name="Pevzner P."/>
            <person name="Gerwick W.H."/>
            <person name="Gerwick L."/>
        </authorList>
    </citation>
    <scope>NUCLEOTIDE SEQUENCE</scope>
    <source>
        <strain evidence="2">SIO1C4</strain>
    </source>
</reference>
<evidence type="ECO:0000313" key="2">
    <source>
        <dbReference type="EMBL" id="NER32144.1"/>
    </source>
</evidence>
<evidence type="ECO:0000256" key="1">
    <source>
        <dbReference type="SAM" id="MobiDB-lite"/>
    </source>
</evidence>
<organism evidence="2">
    <name type="scientific">Symploca sp. SIO1C4</name>
    <dbReference type="NCBI Taxonomy" id="2607765"/>
    <lineage>
        <taxon>Bacteria</taxon>
        <taxon>Bacillati</taxon>
        <taxon>Cyanobacteriota</taxon>
        <taxon>Cyanophyceae</taxon>
        <taxon>Coleofasciculales</taxon>
        <taxon>Coleofasciculaceae</taxon>
        <taxon>Symploca</taxon>
    </lineage>
</organism>
<gene>
    <name evidence="2" type="ORF">F6J89_32220</name>
</gene>
<comment type="caution">
    <text evidence="2">The sequence shown here is derived from an EMBL/GenBank/DDBJ whole genome shotgun (WGS) entry which is preliminary data.</text>
</comment>
<proteinExistence type="predicted"/>
<accession>A0A6B3NPJ2</accession>
<name>A0A6B3NPJ2_9CYAN</name>